<dbReference type="SUPFAM" id="SSF51419">
    <property type="entry name" value="PLP-binding barrel"/>
    <property type="match status" value="1"/>
</dbReference>
<evidence type="ECO:0000259" key="3">
    <source>
        <dbReference type="Pfam" id="PF02784"/>
    </source>
</evidence>
<protein>
    <recommendedName>
        <fullName evidence="3">Orn/DAP/Arg decarboxylase 2 N-terminal domain-containing protein</fullName>
    </recommendedName>
</protein>
<dbReference type="Pfam" id="PF02784">
    <property type="entry name" value="Orn_Arg_deC_N"/>
    <property type="match status" value="1"/>
</dbReference>
<reference evidence="4" key="2">
    <citation type="submission" date="2024-07" db="EMBL/GenBank/DDBJ databases">
        <title>Streptomyces haneummycinica sp. nov., a new antibiotic-producing actinobacterium isolated from marine sediment.</title>
        <authorList>
            <person name="Uemura M."/>
            <person name="Hamada M."/>
            <person name="Hirano S."/>
            <person name="Kobayashi K."/>
            <person name="Ohshiro T."/>
            <person name="Kobayashi T."/>
            <person name="Terahara T."/>
        </authorList>
    </citation>
    <scope>NUCLEOTIDE SEQUENCE</scope>
    <source>
        <strain evidence="4">KM77-8</strain>
    </source>
</reference>
<name>A0AAT9HHP3_9ACTN</name>
<dbReference type="Gene3D" id="3.20.20.10">
    <property type="entry name" value="Alanine racemase"/>
    <property type="match status" value="1"/>
</dbReference>
<accession>A0AAT9HHP3</accession>
<dbReference type="PANTHER" id="PTHR43727:SF2">
    <property type="entry name" value="GROUP IV DECARBOXYLASE"/>
    <property type="match status" value="1"/>
</dbReference>
<dbReference type="EMBL" id="AP035768">
    <property type="protein sequence ID" value="BFO16842.1"/>
    <property type="molecule type" value="Genomic_DNA"/>
</dbReference>
<dbReference type="AlphaFoldDB" id="A0AAT9HHP3"/>
<gene>
    <name evidence="4" type="ORF">SHKM778_32300</name>
</gene>
<reference evidence="4" key="1">
    <citation type="submission" date="2024-06" db="EMBL/GenBank/DDBJ databases">
        <authorList>
            <consortium name="consrtm"/>
            <person name="Uemura M."/>
            <person name="Terahara T."/>
        </authorList>
    </citation>
    <scope>NUCLEOTIDE SEQUENCE</scope>
    <source>
        <strain evidence="4">KM77-8</strain>
    </source>
</reference>
<sequence>MYDLDRVRAARQELFGWLPEGFEVFYAFKANPHPGLARALRDGDGPACKAEISSTGELAAALEAGFPGADILYTGPGKTPGELAEAIAAGVGAFSAESLSDLRHIGAAALAQECTPTACCGSTAPRRAPRPASG</sequence>
<organism evidence="4">
    <name type="scientific">Streptomyces haneummycinicus</name>
    <dbReference type="NCBI Taxonomy" id="3074435"/>
    <lineage>
        <taxon>Bacteria</taxon>
        <taxon>Bacillati</taxon>
        <taxon>Actinomycetota</taxon>
        <taxon>Actinomycetes</taxon>
        <taxon>Kitasatosporales</taxon>
        <taxon>Streptomycetaceae</taxon>
        <taxon>Streptomyces</taxon>
    </lineage>
</organism>
<dbReference type="PANTHER" id="PTHR43727">
    <property type="entry name" value="DIAMINOPIMELATE DECARBOXYLASE"/>
    <property type="match status" value="1"/>
</dbReference>
<comment type="cofactor">
    <cofactor evidence="1">
        <name>pyridoxal 5'-phosphate</name>
        <dbReference type="ChEBI" id="CHEBI:597326"/>
    </cofactor>
</comment>
<evidence type="ECO:0000256" key="1">
    <source>
        <dbReference type="ARBA" id="ARBA00001933"/>
    </source>
</evidence>
<keyword evidence="2" id="KW-0663">Pyridoxal phosphate</keyword>
<dbReference type="GO" id="GO:0008836">
    <property type="term" value="F:diaminopimelate decarboxylase activity"/>
    <property type="evidence" value="ECO:0007669"/>
    <property type="project" value="TreeGrafter"/>
</dbReference>
<dbReference type="GO" id="GO:0009089">
    <property type="term" value="P:lysine biosynthetic process via diaminopimelate"/>
    <property type="evidence" value="ECO:0007669"/>
    <property type="project" value="TreeGrafter"/>
</dbReference>
<feature type="domain" description="Orn/DAP/Arg decarboxylase 2 N-terminal" evidence="3">
    <location>
        <begin position="19"/>
        <end position="109"/>
    </location>
</feature>
<evidence type="ECO:0000256" key="2">
    <source>
        <dbReference type="ARBA" id="ARBA00022898"/>
    </source>
</evidence>
<dbReference type="InterPro" id="IPR022644">
    <property type="entry name" value="De-COase2_N"/>
</dbReference>
<dbReference type="InterPro" id="IPR029066">
    <property type="entry name" value="PLP-binding_barrel"/>
</dbReference>
<evidence type="ECO:0000313" key="4">
    <source>
        <dbReference type="EMBL" id="BFO16842.1"/>
    </source>
</evidence>
<proteinExistence type="predicted"/>